<accession>A0AAV5T3B2</accession>
<keyword evidence="4" id="KW-1185">Reference proteome</keyword>
<evidence type="ECO:0000313" key="4">
    <source>
        <dbReference type="Proteomes" id="UP001432027"/>
    </source>
</evidence>
<feature type="transmembrane region" description="Helical" evidence="1">
    <location>
        <begin position="312"/>
        <end position="334"/>
    </location>
</feature>
<comment type="caution">
    <text evidence="3">The sequence shown here is derived from an EMBL/GenBank/DDBJ whole genome shotgun (WGS) entry which is preliminary data.</text>
</comment>
<proteinExistence type="predicted"/>
<dbReference type="Pfam" id="PF16013">
    <property type="entry name" value="DUF4781"/>
    <property type="match status" value="1"/>
</dbReference>
<dbReference type="EMBL" id="BTSX01000003">
    <property type="protein sequence ID" value="GMS89778.1"/>
    <property type="molecule type" value="Genomic_DNA"/>
</dbReference>
<keyword evidence="1" id="KW-0472">Membrane</keyword>
<organism evidence="3 4">
    <name type="scientific">Pristionchus entomophagus</name>
    <dbReference type="NCBI Taxonomy" id="358040"/>
    <lineage>
        <taxon>Eukaryota</taxon>
        <taxon>Metazoa</taxon>
        <taxon>Ecdysozoa</taxon>
        <taxon>Nematoda</taxon>
        <taxon>Chromadorea</taxon>
        <taxon>Rhabditida</taxon>
        <taxon>Rhabditina</taxon>
        <taxon>Diplogasteromorpha</taxon>
        <taxon>Diplogasteroidea</taxon>
        <taxon>Neodiplogasteridae</taxon>
        <taxon>Pristionchus</taxon>
    </lineage>
</organism>
<keyword evidence="1" id="KW-0812">Transmembrane</keyword>
<keyword evidence="1" id="KW-1133">Transmembrane helix</keyword>
<gene>
    <name evidence="3" type="ORF">PENTCL1PPCAC_11953</name>
</gene>
<feature type="transmembrane region" description="Helical" evidence="1">
    <location>
        <begin position="269"/>
        <end position="292"/>
    </location>
</feature>
<dbReference type="Proteomes" id="UP001432027">
    <property type="component" value="Unassembled WGS sequence"/>
</dbReference>
<dbReference type="AlphaFoldDB" id="A0AAV5T3B2"/>
<evidence type="ECO:0000256" key="1">
    <source>
        <dbReference type="SAM" id="Phobius"/>
    </source>
</evidence>
<evidence type="ECO:0000313" key="3">
    <source>
        <dbReference type="EMBL" id="GMS89778.1"/>
    </source>
</evidence>
<protein>
    <recommendedName>
        <fullName evidence="2">DUF4781 domain-containing protein</fullName>
    </recommendedName>
</protein>
<dbReference type="PANTHER" id="PTHR21115:SF0">
    <property type="entry name" value="GH06117P-RELATED"/>
    <property type="match status" value="1"/>
</dbReference>
<dbReference type="PANTHER" id="PTHR21115">
    <property type="entry name" value="GH06117P-RELATED"/>
    <property type="match status" value="1"/>
</dbReference>
<feature type="domain" description="DUF4781" evidence="2">
    <location>
        <begin position="123"/>
        <end position="418"/>
    </location>
</feature>
<feature type="transmembrane region" description="Helical" evidence="1">
    <location>
        <begin position="206"/>
        <end position="224"/>
    </location>
</feature>
<feature type="non-terminal residue" evidence="3">
    <location>
        <position position="1"/>
    </location>
</feature>
<dbReference type="InterPro" id="IPR031962">
    <property type="entry name" value="DUF4781"/>
</dbReference>
<evidence type="ECO:0000259" key="2">
    <source>
        <dbReference type="Pfam" id="PF16013"/>
    </source>
</evidence>
<name>A0AAV5T3B2_9BILA</name>
<sequence>NTWSQDSRETWDDEEVKRWVENCRALQNQYYNGYEGAEFHIIDCSQEGNLELLTAKICYALFGMPTEADATTLLDGYNSDQQKDASVFVDRICDMYTLGKRATVEIMPIFVCCKSNEYEYTLPVFRLRLEDETIKYIDTFKRVYTSWQHWQTHNKFPMMKYCYPTPGLYSCSEAKVEYKDDESVCLTFDSSPSCNLPSRIASMLDVTSLITSVGSSGILIAGMFTPLAPALLVGGGMVGLGGAVWGTTRSMQRMVDKGQHGESWTDLESMTSWLAIALMPLSVATSAINASIANGARASGRIFSTTVRSAATILNCTTLGLQSGMLVLGLANLVQKAKNKQLSSLDVLQFSMTVFFFTNTVMQPKTASGIIAKAQSEHIQQYRESMTDETARSTFDRFLKQNKGDGIKEMSKIIRNLNKIETPDQVFKGLSNADNISIGGRKGNTLLVSKEGTAPTRVSVKSPLKTSLSLQSIPISVDQQKLMDDDVDSLRGAASGRSLYIEGVNDYEAMNLNEILEVSGRNYSNKIMAAGISLWRDLDVKNVDDACSVLDLVVEYGGSEAELTSRLDHFMSEGRSEFLDSLRDDIARAREIANAAGRVYESVIKMVALFRKHGEEFVHKRDPMDSHLAVLPKQFFV</sequence>
<reference evidence="3" key="1">
    <citation type="submission" date="2023-10" db="EMBL/GenBank/DDBJ databases">
        <title>Genome assembly of Pristionchus species.</title>
        <authorList>
            <person name="Yoshida K."/>
            <person name="Sommer R.J."/>
        </authorList>
    </citation>
    <scope>NUCLEOTIDE SEQUENCE</scope>
    <source>
        <strain evidence="3">RS0144</strain>
    </source>
</reference>